<dbReference type="InterPro" id="IPR050109">
    <property type="entry name" value="HTH-type_TetR-like_transc_reg"/>
</dbReference>
<accession>C6XBE0</accession>
<dbReference type="STRING" id="582744.Msip34_2673"/>
<dbReference type="EMBL" id="CP001674">
    <property type="protein sequence ID" value="ACT51910.1"/>
    <property type="molecule type" value="Genomic_DNA"/>
</dbReference>
<keyword evidence="8" id="KW-1185">Reference proteome</keyword>
<dbReference type="AlphaFoldDB" id="C6XBE0"/>
<dbReference type="RefSeq" id="WP_015831134.1">
    <property type="nucleotide sequence ID" value="NC_012969.1"/>
</dbReference>
<dbReference type="KEGG" id="mei:Msip34_2673"/>
<dbReference type="HOGENOM" id="CLU_069356_15_12_4"/>
<proteinExistence type="predicted"/>
<evidence type="ECO:0000256" key="3">
    <source>
        <dbReference type="ARBA" id="ARBA00023125"/>
    </source>
</evidence>
<reference evidence="7 8" key="2">
    <citation type="journal article" date="2011" name="J. Bacteriol.">
        <title>Genomes of three methylotrophs from a single niche uncover genetic and metabolic divergence of Methylophilaceae.</title>
        <authorList>
            <person name="Lapidus A."/>
            <person name="Clum A."/>
            <person name="Labutti K."/>
            <person name="Kaluzhnaya M.G."/>
            <person name="Lim S."/>
            <person name="Beck D.A."/>
            <person name="Glavina Del Rio T."/>
            <person name="Nolan M."/>
            <person name="Mavromatis K."/>
            <person name="Huntemann M."/>
            <person name="Lucas S."/>
            <person name="Lidstrom M.E."/>
            <person name="Ivanova N."/>
            <person name="Chistoserdova L."/>
        </authorList>
    </citation>
    <scope>NUCLEOTIDE SEQUENCE [LARGE SCALE GENOMIC DNA]</scope>
    <source>
        <strain evidence="7 8">SIP3-4</strain>
    </source>
</reference>
<evidence type="ECO:0000259" key="6">
    <source>
        <dbReference type="PROSITE" id="PS50977"/>
    </source>
</evidence>
<dbReference type="Gene3D" id="1.10.357.10">
    <property type="entry name" value="Tetracycline Repressor, domain 2"/>
    <property type="match status" value="1"/>
</dbReference>
<dbReference type="PRINTS" id="PR00455">
    <property type="entry name" value="HTHTETR"/>
</dbReference>
<dbReference type="InterPro" id="IPR009057">
    <property type="entry name" value="Homeodomain-like_sf"/>
</dbReference>
<dbReference type="InterPro" id="IPR001647">
    <property type="entry name" value="HTH_TetR"/>
</dbReference>
<organism evidence="7 8">
    <name type="scientific">Methylovorus glucosotrophus (strain SIP3-4)</name>
    <dbReference type="NCBI Taxonomy" id="582744"/>
    <lineage>
        <taxon>Bacteria</taxon>
        <taxon>Pseudomonadati</taxon>
        <taxon>Pseudomonadota</taxon>
        <taxon>Betaproteobacteria</taxon>
        <taxon>Nitrosomonadales</taxon>
        <taxon>Methylophilaceae</taxon>
        <taxon>Methylovorus</taxon>
    </lineage>
</organism>
<keyword evidence="4" id="KW-0804">Transcription</keyword>
<gene>
    <name evidence="7" type="ordered locus">Msip34_2673</name>
</gene>
<feature type="domain" description="HTH tetR-type" evidence="6">
    <location>
        <begin position="12"/>
        <end position="72"/>
    </location>
</feature>
<dbReference type="SUPFAM" id="SSF48498">
    <property type="entry name" value="Tetracyclin repressor-like, C-terminal domain"/>
    <property type="match status" value="1"/>
</dbReference>
<dbReference type="PROSITE" id="PS50977">
    <property type="entry name" value="HTH_TETR_2"/>
    <property type="match status" value="1"/>
</dbReference>
<dbReference type="InterPro" id="IPR039538">
    <property type="entry name" value="BetI_C"/>
</dbReference>
<feature type="DNA-binding region" description="H-T-H motif" evidence="5">
    <location>
        <begin position="35"/>
        <end position="54"/>
    </location>
</feature>
<reference evidence="8" key="1">
    <citation type="submission" date="2009-07" db="EMBL/GenBank/DDBJ databases">
        <title>Complete sequence of chromosome of Methylovorus sp. SIP3-4.</title>
        <authorList>
            <person name="Lucas S."/>
            <person name="Copeland A."/>
            <person name="Lapidus A."/>
            <person name="Glavina del Rio T."/>
            <person name="Tice H."/>
            <person name="Bruce D."/>
            <person name="Goodwin L."/>
            <person name="Pitluck S."/>
            <person name="Clum A."/>
            <person name="Larimer F."/>
            <person name="Land M."/>
            <person name="Hauser L."/>
            <person name="Kyrpides N."/>
            <person name="Mikhailova N."/>
            <person name="Kayluzhnaya M."/>
            <person name="Chistoserdova L."/>
        </authorList>
    </citation>
    <scope>NUCLEOTIDE SEQUENCE [LARGE SCALE GENOMIC DNA]</scope>
    <source>
        <strain evidence="8">SIP3-4</strain>
    </source>
</reference>
<dbReference type="InterPro" id="IPR036271">
    <property type="entry name" value="Tet_transcr_reg_TetR-rel_C_sf"/>
</dbReference>
<keyword evidence="2" id="KW-0805">Transcription regulation</keyword>
<evidence type="ECO:0000256" key="2">
    <source>
        <dbReference type="ARBA" id="ARBA00023015"/>
    </source>
</evidence>
<dbReference type="GO" id="GO:0000976">
    <property type="term" value="F:transcription cis-regulatory region binding"/>
    <property type="evidence" value="ECO:0007669"/>
    <property type="project" value="TreeGrafter"/>
</dbReference>
<keyword evidence="1" id="KW-0678">Repressor</keyword>
<dbReference type="Proteomes" id="UP000002743">
    <property type="component" value="Chromosome"/>
</dbReference>
<dbReference type="SUPFAM" id="SSF46689">
    <property type="entry name" value="Homeodomain-like"/>
    <property type="match status" value="1"/>
</dbReference>
<evidence type="ECO:0000256" key="4">
    <source>
        <dbReference type="ARBA" id="ARBA00023163"/>
    </source>
</evidence>
<evidence type="ECO:0000313" key="8">
    <source>
        <dbReference type="Proteomes" id="UP000002743"/>
    </source>
</evidence>
<sequence>MTTSQPPISRADLRRNQVLTAATECFRAHGFHGTSMSQLSKASGMSVGHIYHYFENKEAIIEAIVENDLLKILQIPERIEQSRGERDIFDALVADVEQSAADAFYDPDAALLLEIVAEAARNPRIANIIRRAEATAMESIKNYIRKGLLQRETAFSEQSLDTACNLLAALFEGLTIRLIRNPDLSLQHSIPMMRRIIRYMLEQEIPETASR</sequence>
<name>C6XBE0_METGS</name>
<dbReference type="Pfam" id="PF13977">
    <property type="entry name" value="TetR_C_6"/>
    <property type="match status" value="1"/>
</dbReference>
<evidence type="ECO:0000313" key="7">
    <source>
        <dbReference type="EMBL" id="ACT51910.1"/>
    </source>
</evidence>
<dbReference type="OrthoDB" id="63332at2"/>
<dbReference type="Pfam" id="PF00440">
    <property type="entry name" value="TetR_N"/>
    <property type="match status" value="1"/>
</dbReference>
<protein>
    <submittedName>
        <fullName evidence="7">Transcriptional regulator, TetR family</fullName>
    </submittedName>
</protein>
<dbReference type="PANTHER" id="PTHR30055">
    <property type="entry name" value="HTH-TYPE TRANSCRIPTIONAL REGULATOR RUTR"/>
    <property type="match status" value="1"/>
</dbReference>
<evidence type="ECO:0000256" key="1">
    <source>
        <dbReference type="ARBA" id="ARBA00022491"/>
    </source>
</evidence>
<keyword evidence="3 5" id="KW-0238">DNA-binding</keyword>
<evidence type="ECO:0000256" key="5">
    <source>
        <dbReference type="PROSITE-ProRule" id="PRU00335"/>
    </source>
</evidence>
<dbReference type="GO" id="GO:0003700">
    <property type="term" value="F:DNA-binding transcription factor activity"/>
    <property type="evidence" value="ECO:0007669"/>
    <property type="project" value="TreeGrafter"/>
</dbReference>
<dbReference type="eggNOG" id="COG1309">
    <property type="taxonomic scope" value="Bacteria"/>
</dbReference>
<dbReference type="PANTHER" id="PTHR30055:SF234">
    <property type="entry name" value="HTH-TYPE TRANSCRIPTIONAL REGULATOR BETI"/>
    <property type="match status" value="1"/>
</dbReference>